<sequence length="354" mass="40165">MCPLNAVAQNYLDKATAISKKKIELFCKQNDIPGMAISISYSGKFILSEGVGFADLEKKIKVNPSSTKFRIASVTKIITALTLMKLNELDSLNIDNSIHFYLDNLPHDKYNFSLRQLAGHLSGLKRNPSKERWDSYNTYSEDDLYQSLKDDDLDSKPGVQFSYSNYGYKVLGLIIEKKCHKTIVECQEEYILNKLNMTNTIPDTGLFSPDITNFYLKKNGLIQQAPYMDCKLKYAQGCHLSTSEDLIHLGNLFFQPNLVFNNIRPLQIMTKQQVLFSGSKTGYGLGIISTKDMYGNSFLGHNGLENGSRAILRVYPKYNLVISILINNQEPPLEDLITEIAYTYIEDLKKIKKD</sequence>
<dbReference type="InterPro" id="IPR050491">
    <property type="entry name" value="AmpC-like"/>
</dbReference>
<reference evidence="2 3" key="1">
    <citation type="submission" date="2019-07" db="EMBL/GenBank/DDBJ databases">
        <title>Whole genome shotgun sequence of Chryseobacterium lathyri NBRC 105250.</title>
        <authorList>
            <person name="Hosoyama A."/>
            <person name="Uohara A."/>
            <person name="Ohji S."/>
            <person name="Ichikawa N."/>
        </authorList>
    </citation>
    <scope>NUCLEOTIDE SEQUENCE [LARGE SCALE GENOMIC DNA]</scope>
    <source>
        <strain evidence="2 3">NBRC 105250</strain>
    </source>
</reference>
<dbReference type="PANTHER" id="PTHR46825">
    <property type="entry name" value="D-ALANYL-D-ALANINE-CARBOXYPEPTIDASE/ENDOPEPTIDASE AMPH"/>
    <property type="match status" value="1"/>
</dbReference>
<feature type="domain" description="Beta-lactamase-related" evidence="1">
    <location>
        <begin position="27"/>
        <end position="333"/>
    </location>
</feature>
<gene>
    <name evidence="2" type="ORF">CLA01_39940</name>
</gene>
<evidence type="ECO:0000313" key="3">
    <source>
        <dbReference type="Proteomes" id="UP000321150"/>
    </source>
</evidence>
<evidence type="ECO:0000259" key="1">
    <source>
        <dbReference type="Pfam" id="PF00144"/>
    </source>
</evidence>
<evidence type="ECO:0000313" key="2">
    <source>
        <dbReference type="EMBL" id="GEN73922.1"/>
    </source>
</evidence>
<dbReference type="EMBL" id="BJYI01000022">
    <property type="protein sequence ID" value="GEN73922.1"/>
    <property type="molecule type" value="Genomic_DNA"/>
</dbReference>
<dbReference type="AlphaFoldDB" id="A0A511YFF3"/>
<dbReference type="SUPFAM" id="SSF56601">
    <property type="entry name" value="beta-lactamase/transpeptidase-like"/>
    <property type="match status" value="1"/>
</dbReference>
<proteinExistence type="predicted"/>
<dbReference type="Gene3D" id="3.40.710.10">
    <property type="entry name" value="DD-peptidase/beta-lactamase superfamily"/>
    <property type="match status" value="1"/>
</dbReference>
<dbReference type="Proteomes" id="UP000321150">
    <property type="component" value="Unassembled WGS sequence"/>
</dbReference>
<dbReference type="Pfam" id="PF00144">
    <property type="entry name" value="Beta-lactamase"/>
    <property type="match status" value="1"/>
</dbReference>
<name>A0A511YFF3_9FLAO</name>
<dbReference type="InterPro" id="IPR012338">
    <property type="entry name" value="Beta-lactam/transpept-like"/>
</dbReference>
<dbReference type="PANTHER" id="PTHR46825:SF9">
    <property type="entry name" value="BETA-LACTAMASE-RELATED DOMAIN-CONTAINING PROTEIN"/>
    <property type="match status" value="1"/>
</dbReference>
<comment type="caution">
    <text evidence="2">The sequence shown here is derived from an EMBL/GenBank/DDBJ whole genome shotgun (WGS) entry which is preliminary data.</text>
</comment>
<organism evidence="2 3">
    <name type="scientific">Chryseobacterium lathyri</name>
    <dbReference type="NCBI Taxonomy" id="395933"/>
    <lineage>
        <taxon>Bacteria</taxon>
        <taxon>Pseudomonadati</taxon>
        <taxon>Bacteroidota</taxon>
        <taxon>Flavobacteriia</taxon>
        <taxon>Flavobacteriales</taxon>
        <taxon>Weeksellaceae</taxon>
        <taxon>Chryseobacterium group</taxon>
        <taxon>Chryseobacterium</taxon>
    </lineage>
</organism>
<protein>
    <recommendedName>
        <fullName evidence="1">Beta-lactamase-related domain-containing protein</fullName>
    </recommendedName>
</protein>
<accession>A0A511YFF3</accession>
<dbReference type="InterPro" id="IPR001466">
    <property type="entry name" value="Beta-lactam-related"/>
</dbReference>